<dbReference type="AlphaFoldDB" id="A0AAV4S592"/>
<protein>
    <submittedName>
        <fullName evidence="1">Uncharacterized protein</fullName>
    </submittedName>
</protein>
<evidence type="ECO:0000313" key="2">
    <source>
        <dbReference type="Proteomes" id="UP001054945"/>
    </source>
</evidence>
<evidence type="ECO:0000313" key="1">
    <source>
        <dbReference type="EMBL" id="GIY28810.1"/>
    </source>
</evidence>
<dbReference type="Proteomes" id="UP001054945">
    <property type="component" value="Unassembled WGS sequence"/>
</dbReference>
<sequence length="119" mass="13977">MLVLHRCNAGNASGATAAADDDDVRGIEKKYFQKVISRNLFYVKNSREHFTFHNSARVLHHFKKTNTARCPQIPRDNKFVSCASGTICGKRPRRRRRRRPLFPESPQDLEFRLFFRIRE</sequence>
<keyword evidence="2" id="KW-1185">Reference proteome</keyword>
<dbReference type="EMBL" id="BPLR01008986">
    <property type="protein sequence ID" value="GIY28810.1"/>
    <property type="molecule type" value="Genomic_DNA"/>
</dbReference>
<proteinExistence type="predicted"/>
<comment type="caution">
    <text evidence="1">The sequence shown here is derived from an EMBL/GenBank/DDBJ whole genome shotgun (WGS) entry which is preliminary data.</text>
</comment>
<reference evidence="1 2" key="1">
    <citation type="submission" date="2021-06" db="EMBL/GenBank/DDBJ databases">
        <title>Caerostris extrusa draft genome.</title>
        <authorList>
            <person name="Kono N."/>
            <person name="Arakawa K."/>
        </authorList>
    </citation>
    <scope>NUCLEOTIDE SEQUENCE [LARGE SCALE GENOMIC DNA]</scope>
</reference>
<name>A0AAV4S592_CAEEX</name>
<organism evidence="1 2">
    <name type="scientific">Caerostris extrusa</name>
    <name type="common">Bark spider</name>
    <name type="synonym">Caerostris bankana</name>
    <dbReference type="NCBI Taxonomy" id="172846"/>
    <lineage>
        <taxon>Eukaryota</taxon>
        <taxon>Metazoa</taxon>
        <taxon>Ecdysozoa</taxon>
        <taxon>Arthropoda</taxon>
        <taxon>Chelicerata</taxon>
        <taxon>Arachnida</taxon>
        <taxon>Araneae</taxon>
        <taxon>Araneomorphae</taxon>
        <taxon>Entelegynae</taxon>
        <taxon>Araneoidea</taxon>
        <taxon>Araneidae</taxon>
        <taxon>Caerostris</taxon>
    </lineage>
</organism>
<accession>A0AAV4S592</accession>
<gene>
    <name evidence="1" type="ORF">CEXT_405361</name>
</gene>